<name>A0AAF5DJL4_STRER</name>
<dbReference type="AlphaFoldDB" id="A0AAF5DJL4"/>
<proteinExistence type="predicted"/>
<reference evidence="2" key="1">
    <citation type="submission" date="2024-02" db="UniProtKB">
        <authorList>
            <consortium name="WormBaseParasite"/>
        </authorList>
    </citation>
    <scope>IDENTIFICATION</scope>
</reference>
<dbReference type="Proteomes" id="UP000035681">
    <property type="component" value="Unplaced"/>
</dbReference>
<protein>
    <submittedName>
        <fullName evidence="2">Integrase catalytic domain-containing protein</fullName>
    </submittedName>
</protein>
<dbReference type="WBParaSite" id="TCONS_00012852.p1">
    <property type="protein sequence ID" value="TCONS_00012852.p1"/>
    <property type="gene ID" value="XLOC_008579"/>
</dbReference>
<organism evidence="1 2">
    <name type="scientific">Strongyloides stercoralis</name>
    <name type="common">Threadworm</name>
    <dbReference type="NCBI Taxonomy" id="6248"/>
    <lineage>
        <taxon>Eukaryota</taxon>
        <taxon>Metazoa</taxon>
        <taxon>Ecdysozoa</taxon>
        <taxon>Nematoda</taxon>
        <taxon>Chromadorea</taxon>
        <taxon>Rhabditida</taxon>
        <taxon>Tylenchina</taxon>
        <taxon>Panagrolaimomorpha</taxon>
        <taxon>Strongyloidoidea</taxon>
        <taxon>Strongyloididae</taxon>
        <taxon>Strongyloides</taxon>
    </lineage>
</organism>
<accession>A0AAF5DJL4</accession>
<keyword evidence="1" id="KW-1185">Reference proteome</keyword>
<evidence type="ECO:0000313" key="1">
    <source>
        <dbReference type="Proteomes" id="UP000035681"/>
    </source>
</evidence>
<sequence>MIDFTEMSLIEKNKVFEEQLFRAQLSYAKAHSTLLAFRLSTGEKTKYSVYQSTNFKTEDLFLVKKIIKGSKFDLVWDGPDKVLEANTYVISYIKPHYKKKTFKAHVS</sequence>
<evidence type="ECO:0000313" key="2">
    <source>
        <dbReference type="WBParaSite" id="TCONS_00012852.p1"/>
    </source>
</evidence>